<feature type="region of interest" description="Disordered" evidence="1">
    <location>
        <begin position="71"/>
        <end position="226"/>
    </location>
</feature>
<comment type="caution">
    <text evidence="2">The sequence shown here is derived from an EMBL/GenBank/DDBJ whole genome shotgun (WGS) entry which is preliminary data.</text>
</comment>
<feature type="region of interest" description="Disordered" evidence="1">
    <location>
        <begin position="248"/>
        <end position="289"/>
    </location>
</feature>
<feature type="region of interest" description="Disordered" evidence="1">
    <location>
        <begin position="312"/>
        <end position="356"/>
    </location>
</feature>
<proteinExistence type="predicted"/>
<gene>
    <name evidence="2" type="ORF">BCR42DRAFT_404653</name>
</gene>
<feature type="compositionally biased region" description="Basic residues" evidence="1">
    <location>
        <begin position="421"/>
        <end position="432"/>
    </location>
</feature>
<feature type="compositionally biased region" description="Low complexity" evidence="1">
    <location>
        <begin position="126"/>
        <end position="149"/>
    </location>
</feature>
<feature type="region of interest" description="Disordered" evidence="1">
    <location>
        <begin position="373"/>
        <end position="404"/>
    </location>
</feature>
<reference evidence="2 3" key="1">
    <citation type="submission" date="2016-07" db="EMBL/GenBank/DDBJ databases">
        <title>Pervasive Adenine N6-methylation of Active Genes in Fungi.</title>
        <authorList>
            <consortium name="DOE Joint Genome Institute"/>
            <person name="Mondo S.J."/>
            <person name="Dannebaum R.O."/>
            <person name="Kuo R.C."/>
            <person name="Labutti K."/>
            <person name="Haridas S."/>
            <person name="Kuo A."/>
            <person name="Salamov A."/>
            <person name="Ahrendt S.R."/>
            <person name="Lipzen A."/>
            <person name="Sullivan W."/>
            <person name="Andreopoulos W.B."/>
            <person name="Clum A."/>
            <person name="Lindquist E."/>
            <person name="Daum C."/>
            <person name="Ramamoorthy G.K."/>
            <person name="Gryganskyi A."/>
            <person name="Culley D."/>
            <person name="Magnuson J.K."/>
            <person name="James T.Y."/>
            <person name="O'Malley M.A."/>
            <person name="Stajich J.E."/>
            <person name="Spatafora J.W."/>
            <person name="Visel A."/>
            <person name="Grigoriev I.V."/>
        </authorList>
    </citation>
    <scope>NUCLEOTIDE SEQUENCE [LARGE SCALE GENOMIC DNA]</scope>
    <source>
        <strain evidence="2 3">NRRL 1336</strain>
    </source>
</reference>
<feature type="compositionally biased region" description="Low complexity" evidence="1">
    <location>
        <begin position="164"/>
        <end position="204"/>
    </location>
</feature>
<evidence type="ECO:0000256" key="1">
    <source>
        <dbReference type="SAM" id="MobiDB-lite"/>
    </source>
</evidence>
<protein>
    <submittedName>
        <fullName evidence="2">Uncharacterized protein</fullName>
    </submittedName>
</protein>
<feature type="region of interest" description="Disordered" evidence="1">
    <location>
        <begin position="413"/>
        <end position="432"/>
    </location>
</feature>
<feature type="compositionally biased region" description="Basic residues" evidence="1">
    <location>
        <begin position="345"/>
        <end position="354"/>
    </location>
</feature>
<feature type="compositionally biased region" description="Polar residues" evidence="1">
    <location>
        <begin position="380"/>
        <end position="390"/>
    </location>
</feature>
<feature type="compositionally biased region" description="Polar residues" evidence="1">
    <location>
        <begin position="318"/>
        <end position="343"/>
    </location>
</feature>
<feature type="compositionally biased region" description="Low complexity" evidence="1">
    <location>
        <begin position="257"/>
        <end position="289"/>
    </location>
</feature>
<feature type="compositionally biased region" description="Low complexity" evidence="1">
    <location>
        <begin position="80"/>
        <end position="93"/>
    </location>
</feature>
<dbReference type="AlphaFoldDB" id="A0A1X2IWI3"/>
<feature type="region of interest" description="Disordered" evidence="1">
    <location>
        <begin position="1"/>
        <end position="57"/>
    </location>
</feature>
<feature type="compositionally biased region" description="Low complexity" evidence="1">
    <location>
        <begin position="100"/>
        <end position="112"/>
    </location>
</feature>
<evidence type="ECO:0000313" key="3">
    <source>
        <dbReference type="Proteomes" id="UP000193560"/>
    </source>
</evidence>
<accession>A0A1X2IWI3</accession>
<organism evidence="2 3">
    <name type="scientific">Absidia repens</name>
    <dbReference type="NCBI Taxonomy" id="90262"/>
    <lineage>
        <taxon>Eukaryota</taxon>
        <taxon>Fungi</taxon>
        <taxon>Fungi incertae sedis</taxon>
        <taxon>Mucoromycota</taxon>
        <taxon>Mucoromycotina</taxon>
        <taxon>Mucoromycetes</taxon>
        <taxon>Mucorales</taxon>
        <taxon>Cunninghamellaceae</taxon>
        <taxon>Absidia</taxon>
    </lineage>
</organism>
<dbReference type="Proteomes" id="UP000193560">
    <property type="component" value="Unassembled WGS sequence"/>
</dbReference>
<evidence type="ECO:0000313" key="2">
    <source>
        <dbReference type="EMBL" id="ORZ23393.1"/>
    </source>
</evidence>
<keyword evidence="3" id="KW-1185">Reference proteome</keyword>
<dbReference type="EMBL" id="MCGE01000003">
    <property type="protein sequence ID" value="ORZ23393.1"/>
    <property type="molecule type" value="Genomic_DNA"/>
</dbReference>
<sequence>MTRPPKFLLHPPSPKRTYTLPLPPSPKGSCTLPPVSSLLQHATPPPHSPICQHDLPSIPSLRLSDKEYPSLMLSIPYDPPSNSSSPTCSPLLSYQSLDTPQSSPVSSPHHPFLLPPPDTLNRSRSHSNASTSSWSSVATSTAVTAPSSPIQVPESRLSDPFMHQQDQQQQYPQSYQYQRPQSLSPSLSPCQQPCPSTSTSSSSSGDPVVKRKRGRPPNANRQVQRDHWTFVTPTVWDVKRTQLPEHMEDNQQDHHLSSSSSSPNSTFSDPSLSPSLSSSSSSSFSSSSTPLHQESAAAATSMTSKNGVMLVLWPHDNNGGSNRNSSHQNLNTFTNTSMDTTLTMPKKKRGRKPKTQLAGNSCFVWRDLTAKRGANRVKTPHSNINSSSQAPLSSTPPPHLLPANRSNLRISKKQSPYPYTHSHHRNHNHKHKTDADAIIDWTKDLSLNDRSTLSN</sequence>
<name>A0A1X2IWI3_9FUNG</name>
<dbReference type="OrthoDB" id="2286658at2759"/>